<evidence type="ECO:0000313" key="2">
    <source>
        <dbReference type="EMBL" id="OAS18913.1"/>
    </source>
</evidence>
<gene>
    <name evidence="2" type="ORF">A8708_31995</name>
</gene>
<dbReference type="STRING" id="1850517.A8708_31995"/>
<accession>A0A198AD84</accession>
<evidence type="ECO:0000256" key="1">
    <source>
        <dbReference type="SAM" id="MobiDB-lite"/>
    </source>
</evidence>
<keyword evidence="3" id="KW-1185">Reference proteome</keyword>
<protein>
    <submittedName>
        <fullName evidence="2">Uncharacterized protein</fullName>
    </submittedName>
</protein>
<reference evidence="2 3" key="1">
    <citation type="submission" date="2016-05" db="EMBL/GenBank/DDBJ databases">
        <title>Paenibacillus sp. 1ZS3-15 nov., isolated from the rhizosphere soil.</title>
        <authorList>
            <person name="Zhang X.X."/>
            <person name="Zhang J."/>
        </authorList>
    </citation>
    <scope>NUCLEOTIDE SEQUENCE [LARGE SCALE GENOMIC DNA]</scope>
    <source>
        <strain evidence="2 3">1ZS3-15</strain>
    </source>
</reference>
<dbReference type="AlphaFoldDB" id="A0A198AD84"/>
<evidence type="ECO:0000313" key="3">
    <source>
        <dbReference type="Proteomes" id="UP000078454"/>
    </source>
</evidence>
<organism evidence="2 3">
    <name type="scientific">Paenibacillus oryzisoli</name>
    <dbReference type="NCBI Taxonomy" id="1850517"/>
    <lineage>
        <taxon>Bacteria</taxon>
        <taxon>Bacillati</taxon>
        <taxon>Bacillota</taxon>
        <taxon>Bacilli</taxon>
        <taxon>Bacillales</taxon>
        <taxon>Paenibacillaceae</taxon>
        <taxon>Paenibacillus</taxon>
    </lineage>
</organism>
<sequence>MLISLARSQRALCRIIESVADHVEGSEHLAGHVAANLKSISDYQHVMMMKLSKQSARKPVTGKPGKPWMNKHV</sequence>
<name>A0A198AD84_9BACL</name>
<feature type="region of interest" description="Disordered" evidence="1">
    <location>
        <begin position="52"/>
        <end position="73"/>
    </location>
</feature>
<dbReference type="Proteomes" id="UP000078454">
    <property type="component" value="Unassembled WGS sequence"/>
</dbReference>
<proteinExistence type="predicted"/>
<dbReference type="EMBL" id="LYPB01000061">
    <property type="protein sequence ID" value="OAS18913.1"/>
    <property type="molecule type" value="Genomic_DNA"/>
</dbReference>
<comment type="caution">
    <text evidence="2">The sequence shown here is derived from an EMBL/GenBank/DDBJ whole genome shotgun (WGS) entry which is preliminary data.</text>
</comment>